<dbReference type="AlphaFoldDB" id="A0A919FIU2"/>
<comment type="caution">
    <text evidence="2">The sequence shown here is derived from an EMBL/GenBank/DDBJ whole genome shotgun (WGS) entry which is preliminary data.</text>
</comment>
<keyword evidence="1" id="KW-1133">Transmembrane helix</keyword>
<keyword evidence="1" id="KW-0472">Membrane</keyword>
<feature type="transmembrane region" description="Helical" evidence="1">
    <location>
        <begin position="20"/>
        <end position="39"/>
    </location>
</feature>
<reference evidence="2" key="2">
    <citation type="submission" date="2020-09" db="EMBL/GenBank/DDBJ databases">
        <authorList>
            <person name="Sun Q."/>
            <person name="Zhou Y."/>
        </authorList>
    </citation>
    <scope>NUCLEOTIDE SEQUENCE</scope>
    <source>
        <strain evidence="2">CGMCC 4.7398</strain>
    </source>
</reference>
<keyword evidence="1" id="KW-0812">Transmembrane</keyword>
<reference evidence="2" key="1">
    <citation type="journal article" date="2014" name="Int. J. Syst. Evol. Microbiol.">
        <title>Complete genome sequence of Corynebacterium casei LMG S-19264T (=DSM 44701T), isolated from a smear-ripened cheese.</title>
        <authorList>
            <consortium name="US DOE Joint Genome Institute (JGI-PGF)"/>
            <person name="Walter F."/>
            <person name="Albersmeier A."/>
            <person name="Kalinowski J."/>
            <person name="Ruckert C."/>
        </authorList>
    </citation>
    <scope>NUCLEOTIDE SEQUENCE</scope>
    <source>
        <strain evidence="2">CGMCC 4.7398</strain>
    </source>
</reference>
<gene>
    <name evidence="2" type="ORF">GCM10017772_03800</name>
</gene>
<sequence>MEALPRIGRAFGREGWPEMLTLTLAALVMTLGAAVWQAVRHELTAAERHARNVYPH</sequence>
<evidence type="ECO:0000313" key="2">
    <source>
        <dbReference type="EMBL" id="GHH65492.1"/>
    </source>
</evidence>
<accession>A0A919FIU2</accession>
<dbReference type="Proteomes" id="UP000627369">
    <property type="component" value="Unassembled WGS sequence"/>
</dbReference>
<keyword evidence="3" id="KW-1185">Reference proteome</keyword>
<evidence type="ECO:0000313" key="3">
    <source>
        <dbReference type="Proteomes" id="UP000627369"/>
    </source>
</evidence>
<name>A0A919FIU2_9MICO</name>
<proteinExistence type="predicted"/>
<dbReference type="EMBL" id="BNAS01000001">
    <property type="protein sequence ID" value="GHH65492.1"/>
    <property type="molecule type" value="Genomic_DNA"/>
</dbReference>
<organism evidence="2 3">
    <name type="scientific">Promicromonospora soli</name>
    <dbReference type="NCBI Taxonomy" id="2035533"/>
    <lineage>
        <taxon>Bacteria</taxon>
        <taxon>Bacillati</taxon>
        <taxon>Actinomycetota</taxon>
        <taxon>Actinomycetes</taxon>
        <taxon>Micrococcales</taxon>
        <taxon>Promicromonosporaceae</taxon>
        <taxon>Promicromonospora</taxon>
    </lineage>
</organism>
<evidence type="ECO:0000256" key="1">
    <source>
        <dbReference type="SAM" id="Phobius"/>
    </source>
</evidence>
<protein>
    <submittedName>
        <fullName evidence="2">Uncharacterized protein</fullName>
    </submittedName>
</protein>